<organism evidence="2 3">
    <name type="scientific">Daphnia magna</name>
    <dbReference type="NCBI Taxonomy" id="35525"/>
    <lineage>
        <taxon>Eukaryota</taxon>
        <taxon>Metazoa</taxon>
        <taxon>Ecdysozoa</taxon>
        <taxon>Arthropoda</taxon>
        <taxon>Crustacea</taxon>
        <taxon>Branchiopoda</taxon>
        <taxon>Diplostraca</taxon>
        <taxon>Cladocera</taxon>
        <taxon>Anomopoda</taxon>
        <taxon>Daphniidae</taxon>
        <taxon>Daphnia</taxon>
    </lineage>
</organism>
<evidence type="ECO:0008006" key="4">
    <source>
        <dbReference type="Google" id="ProtNLM"/>
    </source>
</evidence>
<evidence type="ECO:0000256" key="1">
    <source>
        <dbReference type="SAM" id="MobiDB-lite"/>
    </source>
</evidence>
<proteinExistence type="predicted"/>
<reference evidence="2 3" key="1">
    <citation type="journal article" date="2023" name="Nucleic Acids Res.">
        <title>The hologenome of Daphnia magna reveals possible DNA methylation and microbiome-mediated evolution of the host genome.</title>
        <authorList>
            <person name="Chaturvedi A."/>
            <person name="Li X."/>
            <person name="Dhandapani V."/>
            <person name="Marshall H."/>
            <person name="Kissane S."/>
            <person name="Cuenca-Cambronero M."/>
            <person name="Asole G."/>
            <person name="Calvet F."/>
            <person name="Ruiz-Romero M."/>
            <person name="Marangio P."/>
            <person name="Guigo R."/>
            <person name="Rago D."/>
            <person name="Mirbahai L."/>
            <person name="Eastwood N."/>
            <person name="Colbourne J.K."/>
            <person name="Zhou J."/>
            <person name="Mallon E."/>
            <person name="Orsini L."/>
        </authorList>
    </citation>
    <scope>NUCLEOTIDE SEQUENCE [LARGE SCALE GENOMIC DNA]</scope>
    <source>
        <strain evidence="2">LRV0_1</strain>
    </source>
</reference>
<evidence type="ECO:0000313" key="3">
    <source>
        <dbReference type="Proteomes" id="UP001234178"/>
    </source>
</evidence>
<name>A0ABR0B8V5_9CRUS</name>
<keyword evidence="3" id="KW-1185">Reference proteome</keyword>
<feature type="region of interest" description="Disordered" evidence="1">
    <location>
        <begin position="395"/>
        <end position="454"/>
    </location>
</feature>
<evidence type="ECO:0000313" key="2">
    <source>
        <dbReference type="EMBL" id="KAK4045012.1"/>
    </source>
</evidence>
<dbReference type="EMBL" id="JAOYFB010000041">
    <property type="protein sequence ID" value="KAK4045012.1"/>
    <property type="molecule type" value="Genomic_DNA"/>
</dbReference>
<sequence>MVGGSGQAGSARLKQGTTMIAGAVRVAFARASATSKPVRLVFDLEESAFWLEEGDAPMLVQSKDSTGGAAAATNVEASALAEAQRYSSGPKVARPTFKMVTETGFAVTGGSGKGPRKLPRNIHFRRGETDHDDAPVAQGRAYLAIDRRSFRQEGGDRTYAPKVRRRGLRAHRSGGYDPTRQRRSGKAAFSLLEVMIAIAIRGLGLTVILSAQGGLAASNRTGRHTAIATALGRCKMTEVEEDLLKRGYSETDVTEEGRPCCDGADRDDFTCDWKVVRVELPNPPLSSPDGGSLNLGGPLFGGDGGAPGVGSGPLDLNPDAGIAGLGAALQGQQGGAGMAGMLDMVFGMVYPGLKPVFEASIRRVTVTVRWKEGTLAREFELTQFVTNPQRAGLAAGALDPDGGLPGFPGTTGGTNGTGGTNASPLNGVTPSPLGEDESLLSPFPSARPARNDAP</sequence>
<protein>
    <recommendedName>
        <fullName evidence="4">Prepilin-type N-terminal cleavage/methylation domain-containing protein</fullName>
    </recommendedName>
</protein>
<comment type="caution">
    <text evidence="2">The sequence shown here is derived from an EMBL/GenBank/DDBJ whole genome shotgun (WGS) entry which is preliminary data.</text>
</comment>
<dbReference type="Proteomes" id="UP001234178">
    <property type="component" value="Unassembled WGS sequence"/>
</dbReference>
<gene>
    <name evidence="2" type="ORF">OUZ56_032419</name>
</gene>
<feature type="compositionally biased region" description="Gly residues" evidence="1">
    <location>
        <begin position="403"/>
        <end position="419"/>
    </location>
</feature>
<accession>A0ABR0B8V5</accession>